<dbReference type="PANTHER" id="PTHR45799">
    <property type="entry name" value="RETICULON-LIKE PROTEIN"/>
    <property type="match status" value="1"/>
</dbReference>
<evidence type="ECO:0000256" key="5">
    <source>
        <dbReference type="ARBA" id="ARBA00023136"/>
    </source>
</evidence>
<dbReference type="PANTHER" id="PTHR45799:SF2">
    <property type="entry name" value="RETICULON-LIKE PROTEIN"/>
    <property type="match status" value="1"/>
</dbReference>
<protein>
    <recommendedName>
        <fullName evidence="6">Reticulon</fullName>
    </recommendedName>
</protein>
<feature type="compositionally biased region" description="Low complexity" evidence="7">
    <location>
        <begin position="333"/>
        <end position="349"/>
    </location>
</feature>
<sequence length="655" mass="67712">MEMASSPAATLPISLQPHSLVAKQQQQQDSPNSPSDSSPDLGVILVGADGVGGDGGGGSLVTTPEGPWARPAERRPLPRFLSTDSGVESPSSDAESPSQASAILKPRRASIAVVDRVKPQAGGSGCPFPVDPAPSAVAVTIRGEGDGGDGYGGLRPAPAAGAGARLDKSEMEPSCLAGEGGERELVERGRGTTAVVVAAGVACCPQVKRPCSLAMEQSAAQRQTAGDGGGEAPPGRVGGSRALRSLHLVRSVRDSWRPDDGAALLASPTLLRAPRSPEPRSPEPPSSVTSSDDPAARGPSSPPSAPPAASAPAPAGYSLLRAEREEELDSELVLDGSSSSSSSSSSPSYDGEDDRGLWGSARRFGAGGPWARRHTLPAAWPSSRGLPAFPLDGAGRAAGAGRVRARRGDAAGKGGCGARGVVATAPPRLTARVPPTPVALLSLLWLGGFPSLLCLPAVLAAGMGRRAAVELVYWRDVRSSAGVFGATTVLLLALTQFSVVSVVCYVCLAVLSVTVSFRVYKSVLQAVQKSDSGHPFRACLECDLGVSQATVETHLDVALARFNAVVRELRRLFLVEDLVDSLKFAVLMWLLTYIGAIFNGLTLLILGVLTLFTAPVVYEKYQKQIDHYLALARSNLNGVIAKVQAKIPGAKRKAE</sequence>
<organism evidence="9 11">
    <name type="scientific">Petromyzon marinus</name>
    <name type="common">Sea lamprey</name>
    <dbReference type="NCBI Taxonomy" id="7757"/>
    <lineage>
        <taxon>Eukaryota</taxon>
        <taxon>Metazoa</taxon>
        <taxon>Chordata</taxon>
        <taxon>Craniata</taxon>
        <taxon>Vertebrata</taxon>
        <taxon>Cyclostomata</taxon>
        <taxon>Hyperoartia</taxon>
        <taxon>Petromyzontiformes</taxon>
        <taxon>Petromyzontidae</taxon>
        <taxon>Petromyzon</taxon>
    </lineage>
</organism>
<evidence type="ECO:0000313" key="9">
    <source>
        <dbReference type="Proteomes" id="UP001318040"/>
    </source>
</evidence>
<keyword evidence="2 6" id="KW-0812">Transmembrane</keyword>
<dbReference type="GO" id="GO:0071787">
    <property type="term" value="P:endoplasmic reticulum tubular network formation"/>
    <property type="evidence" value="ECO:0007669"/>
    <property type="project" value="TreeGrafter"/>
</dbReference>
<dbReference type="Gene3D" id="1.20.5.2480">
    <property type="match status" value="1"/>
</dbReference>
<evidence type="ECO:0000256" key="6">
    <source>
        <dbReference type="RuleBase" id="RU210713"/>
    </source>
</evidence>
<dbReference type="KEGG" id="pmrn:116953946"/>
<dbReference type="PROSITE" id="PS50845">
    <property type="entry name" value="RETICULON"/>
    <property type="match status" value="1"/>
</dbReference>
<dbReference type="AlphaFoldDB" id="A0AAJ7U5M4"/>
<dbReference type="GO" id="GO:0007420">
    <property type="term" value="P:brain development"/>
    <property type="evidence" value="ECO:0007669"/>
    <property type="project" value="TreeGrafter"/>
</dbReference>
<feature type="region of interest" description="Disordered" evidence="7">
    <location>
        <begin position="162"/>
        <end position="183"/>
    </location>
</feature>
<name>A0AAJ7U5M4_PETMA</name>
<dbReference type="Proteomes" id="UP001318040">
    <property type="component" value="Chromosome 53"/>
</dbReference>
<dbReference type="RefSeq" id="XP_032830170.1">
    <property type="nucleotide sequence ID" value="XM_032974279.1"/>
</dbReference>
<gene>
    <name evidence="10 11" type="primary">LOC116953946</name>
</gene>
<feature type="compositionally biased region" description="Gly residues" evidence="7">
    <location>
        <begin position="49"/>
        <end position="59"/>
    </location>
</feature>
<feature type="region of interest" description="Disordered" evidence="7">
    <location>
        <begin position="267"/>
        <end position="313"/>
    </location>
</feature>
<feature type="compositionally biased region" description="Low complexity" evidence="7">
    <location>
        <begin position="286"/>
        <end position="299"/>
    </location>
</feature>
<dbReference type="InterPro" id="IPR003388">
    <property type="entry name" value="Reticulon"/>
</dbReference>
<evidence type="ECO:0000259" key="8">
    <source>
        <dbReference type="PROSITE" id="PS50845"/>
    </source>
</evidence>
<evidence type="ECO:0000256" key="2">
    <source>
        <dbReference type="ARBA" id="ARBA00022692"/>
    </source>
</evidence>
<keyword evidence="3 6" id="KW-0256">Endoplasmic reticulum</keyword>
<dbReference type="GO" id="GO:0043005">
    <property type="term" value="C:neuron projection"/>
    <property type="evidence" value="ECO:0007669"/>
    <property type="project" value="TreeGrafter"/>
</dbReference>
<proteinExistence type="predicted"/>
<dbReference type="GO" id="GO:0014069">
    <property type="term" value="C:postsynaptic density"/>
    <property type="evidence" value="ECO:0007669"/>
    <property type="project" value="TreeGrafter"/>
</dbReference>
<reference evidence="10 11" key="1">
    <citation type="submission" date="2025-04" db="UniProtKB">
        <authorList>
            <consortium name="RefSeq"/>
        </authorList>
    </citation>
    <scope>IDENTIFICATION</scope>
    <source>
        <tissue evidence="10 11">Sperm</tissue>
    </source>
</reference>
<comment type="subcellular location">
    <subcellularLocation>
        <location evidence="1 6">Endoplasmic reticulum membrane</location>
        <topology evidence="1 6">Multi-pass membrane protein</topology>
    </subcellularLocation>
</comment>
<keyword evidence="9" id="KW-1185">Reference proteome</keyword>
<feature type="transmembrane region" description="Helical" evidence="6">
    <location>
        <begin position="438"/>
        <end position="462"/>
    </location>
</feature>
<evidence type="ECO:0000313" key="10">
    <source>
        <dbReference type="RefSeq" id="XP_032830169.1"/>
    </source>
</evidence>
<feature type="compositionally biased region" description="Polar residues" evidence="7">
    <location>
        <begin position="82"/>
        <end position="101"/>
    </location>
</feature>
<feature type="region of interest" description="Disordered" evidence="7">
    <location>
        <begin position="1"/>
        <end position="103"/>
    </location>
</feature>
<feature type="transmembrane region" description="Helical" evidence="6">
    <location>
        <begin position="483"/>
        <end position="511"/>
    </location>
</feature>
<accession>A0AAJ7U5M4</accession>
<dbReference type="GO" id="GO:0030182">
    <property type="term" value="P:neuron differentiation"/>
    <property type="evidence" value="ECO:0007669"/>
    <property type="project" value="TreeGrafter"/>
</dbReference>
<evidence type="ECO:0000256" key="7">
    <source>
        <dbReference type="SAM" id="MobiDB-lite"/>
    </source>
</evidence>
<keyword evidence="5 6" id="KW-0472">Membrane</keyword>
<feature type="compositionally biased region" description="Low complexity" evidence="7">
    <location>
        <begin position="24"/>
        <end position="48"/>
    </location>
</feature>
<evidence type="ECO:0000256" key="1">
    <source>
        <dbReference type="ARBA" id="ARBA00004477"/>
    </source>
</evidence>
<feature type="region of interest" description="Disordered" evidence="7">
    <location>
        <begin position="325"/>
        <end position="357"/>
    </location>
</feature>
<dbReference type="Pfam" id="PF02453">
    <property type="entry name" value="Reticulon"/>
    <property type="match status" value="1"/>
</dbReference>
<dbReference type="InterPro" id="IPR046964">
    <property type="entry name" value="RTN1-4"/>
</dbReference>
<keyword evidence="4 6" id="KW-1133">Transmembrane helix</keyword>
<dbReference type="GO" id="GO:0005789">
    <property type="term" value="C:endoplasmic reticulum membrane"/>
    <property type="evidence" value="ECO:0007669"/>
    <property type="project" value="UniProtKB-SubCell"/>
</dbReference>
<evidence type="ECO:0000256" key="4">
    <source>
        <dbReference type="ARBA" id="ARBA00022989"/>
    </source>
</evidence>
<feature type="domain" description="Reticulon" evidence="8">
    <location>
        <begin position="468"/>
        <end position="655"/>
    </location>
</feature>
<evidence type="ECO:0000256" key="3">
    <source>
        <dbReference type="ARBA" id="ARBA00022824"/>
    </source>
</evidence>
<dbReference type="GeneID" id="116953946"/>
<feature type="transmembrane region" description="Helical" evidence="6">
    <location>
        <begin position="586"/>
        <end position="614"/>
    </location>
</feature>
<evidence type="ECO:0000313" key="11">
    <source>
        <dbReference type="RefSeq" id="XP_032830170.1"/>
    </source>
</evidence>
<dbReference type="RefSeq" id="XP_032830169.1">
    <property type="nucleotide sequence ID" value="XM_032974278.1"/>
</dbReference>